<dbReference type="Proteomes" id="UP001057520">
    <property type="component" value="Chromosome"/>
</dbReference>
<proteinExistence type="predicted"/>
<dbReference type="EMBL" id="CP096040">
    <property type="protein sequence ID" value="USQ97292.1"/>
    <property type="molecule type" value="Genomic_DNA"/>
</dbReference>
<organism evidence="1 2">
    <name type="scientific">Caulobacter segnis</name>
    <dbReference type="NCBI Taxonomy" id="88688"/>
    <lineage>
        <taxon>Bacteria</taxon>
        <taxon>Pseudomonadati</taxon>
        <taxon>Pseudomonadota</taxon>
        <taxon>Alphaproteobacteria</taxon>
        <taxon>Caulobacterales</taxon>
        <taxon>Caulobacteraceae</taxon>
        <taxon>Caulobacter</taxon>
    </lineage>
</organism>
<evidence type="ECO:0000313" key="2">
    <source>
        <dbReference type="Proteomes" id="UP001057520"/>
    </source>
</evidence>
<name>A0ABY4ZWT0_9CAUL</name>
<protein>
    <submittedName>
        <fullName evidence="1">Uncharacterized protein</fullName>
    </submittedName>
</protein>
<gene>
    <name evidence="1" type="ORF">MZV50_07035</name>
</gene>
<evidence type="ECO:0000313" key="1">
    <source>
        <dbReference type="EMBL" id="USQ97292.1"/>
    </source>
</evidence>
<keyword evidence="2" id="KW-1185">Reference proteome</keyword>
<reference evidence="1 2" key="1">
    <citation type="submission" date="2022-04" db="EMBL/GenBank/DDBJ databases">
        <title>Genome sequence of soybean root-associated Caulobacter segnis RL271.</title>
        <authorList>
            <person name="Longley R."/>
            <person name="Bonito G."/>
            <person name="Trigodet F."/>
            <person name="Crosson S."/>
            <person name="Fiebig A."/>
        </authorList>
    </citation>
    <scope>NUCLEOTIDE SEQUENCE [LARGE SCALE GENOMIC DNA]</scope>
    <source>
        <strain evidence="1 2">RL271</strain>
    </source>
</reference>
<sequence>MTPPPVHQVDERPPATGGLHPAILRIIEALAVADVERDYDAAQKAADGALS</sequence>
<accession>A0ABY4ZWT0</accession>